<feature type="domain" description="C2H2-type" evidence="11">
    <location>
        <begin position="577"/>
        <end position="604"/>
    </location>
</feature>
<evidence type="ECO:0000256" key="6">
    <source>
        <dbReference type="ARBA" id="ARBA00023015"/>
    </source>
</evidence>
<dbReference type="FunFam" id="3.30.160.60:FF:002343">
    <property type="entry name" value="Zinc finger protein 33A"/>
    <property type="match status" value="1"/>
</dbReference>
<dbReference type="FunFam" id="3.30.160.60:FF:001289">
    <property type="entry name" value="Zinc finger protein 574"/>
    <property type="match status" value="1"/>
</dbReference>
<evidence type="ECO:0000256" key="1">
    <source>
        <dbReference type="ARBA" id="ARBA00004123"/>
    </source>
</evidence>
<dbReference type="Ensembl" id="ENSSPUT00000003006.1">
    <property type="protein sequence ID" value="ENSSPUP00000002836.1"/>
    <property type="gene ID" value="ENSSPUG00000002198.1"/>
</dbReference>
<dbReference type="InterPro" id="IPR036236">
    <property type="entry name" value="Znf_C2H2_sf"/>
</dbReference>
<keyword evidence="13" id="KW-1185">Reference proteome</keyword>
<feature type="domain" description="C2H2-type" evidence="11">
    <location>
        <begin position="300"/>
        <end position="327"/>
    </location>
</feature>
<feature type="domain" description="C2H2-type" evidence="11">
    <location>
        <begin position="465"/>
        <end position="492"/>
    </location>
</feature>
<name>A0A8D0GBC5_SPHPU</name>
<evidence type="ECO:0000256" key="3">
    <source>
        <dbReference type="ARBA" id="ARBA00022737"/>
    </source>
</evidence>
<feature type="region of interest" description="Disordered" evidence="10">
    <location>
        <begin position="362"/>
        <end position="394"/>
    </location>
</feature>
<feature type="domain" description="C2H2-type" evidence="11">
    <location>
        <begin position="493"/>
        <end position="520"/>
    </location>
</feature>
<proteinExistence type="predicted"/>
<keyword evidence="4 9" id="KW-0863">Zinc-finger</keyword>
<dbReference type="PROSITE" id="PS50157">
    <property type="entry name" value="ZINC_FINGER_C2H2_2"/>
    <property type="match status" value="7"/>
</dbReference>
<dbReference type="GO" id="GO:0006357">
    <property type="term" value="P:regulation of transcription by RNA polymerase II"/>
    <property type="evidence" value="ECO:0007669"/>
    <property type="project" value="UniProtKB-ARBA"/>
</dbReference>
<evidence type="ECO:0000256" key="4">
    <source>
        <dbReference type="ARBA" id="ARBA00022771"/>
    </source>
</evidence>
<dbReference type="Proteomes" id="UP000694392">
    <property type="component" value="Unplaced"/>
</dbReference>
<dbReference type="SUPFAM" id="SSF57667">
    <property type="entry name" value="beta-beta-alpha zinc fingers"/>
    <property type="match status" value="4"/>
</dbReference>
<feature type="compositionally biased region" description="Basic and acidic residues" evidence="10">
    <location>
        <begin position="15"/>
        <end position="38"/>
    </location>
</feature>
<evidence type="ECO:0000259" key="11">
    <source>
        <dbReference type="PROSITE" id="PS50157"/>
    </source>
</evidence>
<evidence type="ECO:0000256" key="2">
    <source>
        <dbReference type="ARBA" id="ARBA00022723"/>
    </source>
</evidence>
<dbReference type="Pfam" id="PF00096">
    <property type="entry name" value="zf-C2H2"/>
    <property type="match status" value="5"/>
</dbReference>
<dbReference type="GO" id="GO:0008270">
    <property type="term" value="F:zinc ion binding"/>
    <property type="evidence" value="ECO:0007669"/>
    <property type="project" value="UniProtKB-KW"/>
</dbReference>
<dbReference type="FunFam" id="3.30.160.60:FF:002061">
    <property type="entry name" value="Uncharacterized protein"/>
    <property type="match status" value="1"/>
</dbReference>
<feature type="compositionally biased region" description="Basic and acidic residues" evidence="10">
    <location>
        <begin position="264"/>
        <end position="280"/>
    </location>
</feature>
<dbReference type="InterPro" id="IPR013087">
    <property type="entry name" value="Znf_C2H2_type"/>
</dbReference>
<feature type="domain" description="C2H2-type" evidence="11">
    <location>
        <begin position="521"/>
        <end position="548"/>
    </location>
</feature>
<evidence type="ECO:0000256" key="7">
    <source>
        <dbReference type="ARBA" id="ARBA00023163"/>
    </source>
</evidence>
<dbReference type="AlphaFoldDB" id="A0A8D0GBC5"/>
<dbReference type="SMART" id="SM00355">
    <property type="entry name" value="ZnF_C2H2"/>
    <property type="match status" value="7"/>
</dbReference>
<evidence type="ECO:0000256" key="8">
    <source>
        <dbReference type="ARBA" id="ARBA00023242"/>
    </source>
</evidence>
<evidence type="ECO:0000256" key="5">
    <source>
        <dbReference type="ARBA" id="ARBA00022833"/>
    </source>
</evidence>
<feature type="compositionally biased region" description="Basic and acidic residues" evidence="10">
    <location>
        <begin position="370"/>
        <end position="381"/>
    </location>
</feature>
<feature type="domain" description="C2H2-type" evidence="11">
    <location>
        <begin position="549"/>
        <end position="576"/>
    </location>
</feature>
<keyword evidence="2" id="KW-0479">Metal-binding</keyword>
<feature type="region of interest" description="Disordered" evidence="10">
    <location>
        <begin position="14"/>
        <end position="47"/>
    </location>
</feature>
<organism evidence="12 13">
    <name type="scientific">Sphenodon punctatus</name>
    <name type="common">Tuatara</name>
    <name type="synonym">Hatteria punctata</name>
    <dbReference type="NCBI Taxonomy" id="8508"/>
    <lineage>
        <taxon>Eukaryota</taxon>
        <taxon>Metazoa</taxon>
        <taxon>Chordata</taxon>
        <taxon>Craniata</taxon>
        <taxon>Vertebrata</taxon>
        <taxon>Euteleostomi</taxon>
        <taxon>Lepidosauria</taxon>
        <taxon>Sphenodontia</taxon>
        <taxon>Sphenodontidae</taxon>
        <taxon>Sphenodon</taxon>
    </lineage>
</organism>
<evidence type="ECO:0000256" key="9">
    <source>
        <dbReference type="PROSITE-ProRule" id="PRU00042"/>
    </source>
</evidence>
<dbReference type="GO" id="GO:0005634">
    <property type="term" value="C:nucleus"/>
    <property type="evidence" value="ECO:0007669"/>
    <property type="project" value="UniProtKB-SubCell"/>
</dbReference>
<dbReference type="FunFam" id="3.30.160.60:FF:001049">
    <property type="entry name" value="zinc finger protein 319"/>
    <property type="match status" value="1"/>
</dbReference>
<dbReference type="Gene3D" id="3.30.160.60">
    <property type="entry name" value="Classic Zinc Finger"/>
    <property type="match status" value="7"/>
</dbReference>
<accession>A0A8D0GBC5</accession>
<reference evidence="12" key="2">
    <citation type="submission" date="2025-09" db="UniProtKB">
        <authorList>
            <consortium name="Ensembl"/>
        </authorList>
    </citation>
    <scope>IDENTIFICATION</scope>
</reference>
<dbReference type="FunFam" id="3.30.160.60:FF:000052">
    <property type="entry name" value="zinc finger protein 546 isoform X1"/>
    <property type="match status" value="1"/>
</dbReference>
<keyword evidence="5" id="KW-0862">Zinc</keyword>
<keyword evidence="8" id="KW-0539">Nucleus</keyword>
<keyword evidence="6" id="KW-0805">Transcription regulation</keyword>
<dbReference type="GeneTree" id="ENSGT01150000286941"/>
<feature type="domain" description="C2H2-type" evidence="11">
    <location>
        <begin position="437"/>
        <end position="464"/>
    </location>
</feature>
<keyword evidence="7" id="KW-0804">Transcription</keyword>
<dbReference type="PANTHER" id="PTHR24377">
    <property type="entry name" value="IP01015P-RELATED"/>
    <property type="match status" value="1"/>
</dbReference>
<reference evidence="12" key="1">
    <citation type="submission" date="2025-08" db="UniProtKB">
        <authorList>
            <consortium name="Ensembl"/>
        </authorList>
    </citation>
    <scope>IDENTIFICATION</scope>
</reference>
<dbReference type="InterPro" id="IPR050826">
    <property type="entry name" value="Krueppel_C2H2_ZnFinger"/>
</dbReference>
<sequence length="607" mass="68338">MLFPLTDYAISKPDILSRMEQGEEPCVRHPGDTEESKTSTDPSTESPACVREGVFLIKQEKQLGLMNQQDLESKEMSQERYVGFPISDILAWVKQEEEPCVVDQPSLADRRLLMNVSGDHTACQSDTLPLVEDGKKLLVDVHPASQGTETPTDPCAGFPISDILAWVKQEEEPCVGDQPNAADGRLPMNVSGENPGEHLATIPCDPRLLERPQEKIFQNPNQGAAWGSQCRSEGQPANQTEDTLGLARYDEGCSKLLDCFSRQESHPRDRPHAMVKDEKSSGPSLCLQSHRRVPPREELYQCHVCEGSFQDQAALVCHGRLHTHDKHSVCPEREEGFMELTVAASHQSVDAGERPQAGIQCDGSFTDQSDLSRDSQIHSEESPVPVSEHGKRFPGKCRQTNRSRIYNGKKRGECGKSFRTEKSVASSQKSLGIKTLYQCSQCEKSFAFRSRLLRHQMIHTGERLLKCTVCEKGFMSPSHLARHHLSNTRERPFKCTMCEKSFRNRSELARHHFIHNGEKPFKCTMCERSFISQADLGRHQFVHTLEKPFRCTECGKEYRRKESIRDHQRLHSGENGSQCAACGKTFVKKRSLGSHQKICPKKETLST</sequence>
<keyword evidence="3" id="KW-0677">Repeat</keyword>
<evidence type="ECO:0000256" key="10">
    <source>
        <dbReference type="SAM" id="MobiDB-lite"/>
    </source>
</evidence>
<evidence type="ECO:0000313" key="13">
    <source>
        <dbReference type="Proteomes" id="UP000694392"/>
    </source>
</evidence>
<dbReference type="PROSITE" id="PS00028">
    <property type="entry name" value="ZINC_FINGER_C2H2_1"/>
    <property type="match status" value="5"/>
</dbReference>
<feature type="region of interest" description="Disordered" evidence="10">
    <location>
        <begin position="264"/>
        <end position="287"/>
    </location>
</feature>
<protein>
    <recommendedName>
        <fullName evidence="11">C2H2-type domain-containing protein</fullName>
    </recommendedName>
</protein>
<evidence type="ECO:0000313" key="12">
    <source>
        <dbReference type="Ensembl" id="ENSSPUP00000002836.1"/>
    </source>
</evidence>
<comment type="subcellular location">
    <subcellularLocation>
        <location evidence="1">Nucleus</location>
    </subcellularLocation>
</comment>